<accession>A0ACC0C0J6</accession>
<organism evidence="1 2">
    <name type="scientific">Catharanthus roseus</name>
    <name type="common">Madagascar periwinkle</name>
    <name type="synonym">Vinca rosea</name>
    <dbReference type="NCBI Taxonomy" id="4058"/>
    <lineage>
        <taxon>Eukaryota</taxon>
        <taxon>Viridiplantae</taxon>
        <taxon>Streptophyta</taxon>
        <taxon>Embryophyta</taxon>
        <taxon>Tracheophyta</taxon>
        <taxon>Spermatophyta</taxon>
        <taxon>Magnoliopsida</taxon>
        <taxon>eudicotyledons</taxon>
        <taxon>Gunneridae</taxon>
        <taxon>Pentapetalae</taxon>
        <taxon>asterids</taxon>
        <taxon>lamiids</taxon>
        <taxon>Gentianales</taxon>
        <taxon>Apocynaceae</taxon>
        <taxon>Rauvolfioideae</taxon>
        <taxon>Vinceae</taxon>
        <taxon>Catharanthinae</taxon>
        <taxon>Catharanthus</taxon>
    </lineage>
</organism>
<dbReference type="Proteomes" id="UP001060085">
    <property type="component" value="Linkage Group LG02"/>
</dbReference>
<evidence type="ECO:0000313" key="2">
    <source>
        <dbReference type="Proteomes" id="UP001060085"/>
    </source>
</evidence>
<sequence>MTREGSESAATGFAIRPLLTSCGFGLEKRADKSGLPCTICSKMGHEATSCFQVMGFLDCWLEKNRKQSNRDGGGIMNRRRRNRGSFVGKGGRGHGSSNMYELHHLHRLVQIAPSSAVDSRTWRQQRPSRRLLVEDLSSRILIGVSEVRNGLIILGLWHQPK</sequence>
<comment type="caution">
    <text evidence="1">The sequence shown here is derived from an EMBL/GenBank/DDBJ whole genome shotgun (WGS) entry which is preliminary data.</text>
</comment>
<proteinExistence type="predicted"/>
<name>A0ACC0C0J6_CATRO</name>
<reference evidence="2" key="1">
    <citation type="journal article" date="2023" name="Nat. Plants">
        <title>Single-cell RNA sequencing provides a high-resolution roadmap for understanding the multicellular compartmentation of specialized metabolism.</title>
        <authorList>
            <person name="Sun S."/>
            <person name="Shen X."/>
            <person name="Li Y."/>
            <person name="Li Y."/>
            <person name="Wang S."/>
            <person name="Li R."/>
            <person name="Zhang H."/>
            <person name="Shen G."/>
            <person name="Guo B."/>
            <person name="Wei J."/>
            <person name="Xu J."/>
            <person name="St-Pierre B."/>
            <person name="Chen S."/>
            <person name="Sun C."/>
        </authorList>
    </citation>
    <scope>NUCLEOTIDE SEQUENCE [LARGE SCALE GENOMIC DNA]</scope>
</reference>
<dbReference type="EMBL" id="CM044702">
    <property type="protein sequence ID" value="KAI5678451.1"/>
    <property type="molecule type" value="Genomic_DNA"/>
</dbReference>
<keyword evidence="2" id="KW-1185">Reference proteome</keyword>
<protein>
    <submittedName>
        <fullName evidence="1">Uncharacterized protein</fullName>
    </submittedName>
</protein>
<evidence type="ECO:0000313" key="1">
    <source>
        <dbReference type="EMBL" id="KAI5678451.1"/>
    </source>
</evidence>
<gene>
    <name evidence="1" type="ORF">M9H77_09401</name>
</gene>